<evidence type="ECO:0000313" key="1">
    <source>
        <dbReference type="EMBL" id="PJC82007.1"/>
    </source>
</evidence>
<evidence type="ECO:0000313" key="2">
    <source>
        <dbReference type="Proteomes" id="UP000229370"/>
    </source>
</evidence>
<comment type="caution">
    <text evidence="1">The sequence shown here is derived from an EMBL/GenBank/DDBJ whole genome shotgun (WGS) entry which is preliminary data.</text>
</comment>
<accession>A0A2M8GN53</accession>
<reference evidence="2" key="1">
    <citation type="submission" date="2017-09" db="EMBL/GenBank/DDBJ databases">
        <title>Depth-based differentiation of microbial function through sediment-hosted aquifers and enrichment of novel symbionts in the deep terrestrial subsurface.</title>
        <authorList>
            <person name="Probst A.J."/>
            <person name="Ladd B."/>
            <person name="Jarett J.K."/>
            <person name="Geller-Mcgrath D.E."/>
            <person name="Sieber C.M.K."/>
            <person name="Emerson J.B."/>
            <person name="Anantharaman K."/>
            <person name="Thomas B.C."/>
            <person name="Malmstrom R."/>
            <person name="Stieglmeier M."/>
            <person name="Klingl A."/>
            <person name="Woyke T."/>
            <person name="Ryan C.M."/>
            <person name="Banfield J.F."/>
        </authorList>
    </citation>
    <scope>NUCLEOTIDE SEQUENCE [LARGE SCALE GENOMIC DNA]</scope>
</reference>
<dbReference type="EMBL" id="PFQK01000033">
    <property type="protein sequence ID" value="PJC82007.1"/>
    <property type="molecule type" value="Genomic_DNA"/>
</dbReference>
<dbReference type="AlphaFoldDB" id="A0A2M8GN53"/>
<dbReference type="Proteomes" id="UP000229370">
    <property type="component" value="Unassembled WGS sequence"/>
</dbReference>
<organism evidence="1 2">
    <name type="scientific">Candidatus Roizmanbacteria bacterium CG_4_8_14_3_um_filter_36_10</name>
    <dbReference type="NCBI Taxonomy" id="1974834"/>
    <lineage>
        <taxon>Bacteria</taxon>
        <taxon>Candidatus Roizmaniibacteriota</taxon>
    </lineage>
</organism>
<proteinExistence type="predicted"/>
<sequence length="266" mass="30076">MQRDFVTSKTVFPLEVGRFHKRLKKAGFPLAGLDIVKDFRSQSFQIEDYGKMVSEEMTKLAERDNLNIVIANSVGTISTLLAVASKIQKARQNGFNSQLDNLPAEFRLPKMLILVDPIFDGLTTVAQTYLEKLKEIYHYKDIPGLKELYADSEFLSQFRWLIDEVKDDLSLTVCLNGQAGENFVACPFAAVKKTRFDALAKKLGIDRRIEEEFAVNLQGNDGMCREGTVKAFWPKSRWLKSPINKIGGDLMLALFKKASKLSVNRT</sequence>
<protein>
    <submittedName>
        <fullName evidence="1">Uncharacterized protein</fullName>
    </submittedName>
</protein>
<gene>
    <name evidence="1" type="ORF">CO007_01825</name>
</gene>
<name>A0A2M8GN53_9BACT</name>